<feature type="region of interest" description="Disordered" evidence="1">
    <location>
        <begin position="70"/>
        <end position="137"/>
    </location>
</feature>
<protein>
    <submittedName>
        <fullName evidence="2">Uncharacterized protein</fullName>
    </submittedName>
</protein>
<organism evidence="2 3">
    <name type="scientific">Microctonus hyperodae</name>
    <name type="common">Parasitoid wasp</name>
    <dbReference type="NCBI Taxonomy" id="165561"/>
    <lineage>
        <taxon>Eukaryota</taxon>
        <taxon>Metazoa</taxon>
        <taxon>Ecdysozoa</taxon>
        <taxon>Arthropoda</taxon>
        <taxon>Hexapoda</taxon>
        <taxon>Insecta</taxon>
        <taxon>Pterygota</taxon>
        <taxon>Neoptera</taxon>
        <taxon>Endopterygota</taxon>
        <taxon>Hymenoptera</taxon>
        <taxon>Apocrita</taxon>
        <taxon>Ichneumonoidea</taxon>
        <taxon>Braconidae</taxon>
        <taxon>Euphorinae</taxon>
        <taxon>Microctonus</taxon>
    </lineage>
</organism>
<gene>
    <name evidence="2" type="ORF">PV327_006171</name>
</gene>
<feature type="compositionally biased region" description="Acidic residues" evidence="1">
    <location>
        <begin position="1"/>
        <end position="10"/>
    </location>
</feature>
<feature type="region of interest" description="Disordered" evidence="1">
    <location>
        <begin position="1"/>
        <end position="41"/>
    </location>
</feature>
<dbReference type="EMBL" id="JAQQBR010001833">
    <property type="protein sequence ID" value="KAK0162391.1"/>
    <property type="molecule type" value="Genomic_DNA"/>
</dbReference>
<accession>A0AA39F3U4</accession>
<evidence type="ECO:0000256" key="1">
    <source>
        <dbReference type="SAM" id="MobiDB-lite"/>
    </source>
</evidence>
<feature type="compositionally biased region" description="Basic and acidic residues" evidence="1">
    <location>
        <begin position="73"/>
        <end position="103"/>
    </location>
</feature>
<evidence type="ECO:0000313" key="2">
    <source>
        <dbReference type="EMBL" id="KAK0162391.1"/>
    </source>
</evidence>
<name>A0AA39F3U4_MICHY</name>
<reference evidence="2" key="1">
    <citation type="journal article" date="2023" name="bioRxiv">
        <title>Scaffold-level genome assemblies of two parasitoid biocontrol wasps reveal the parthenogenesis mechanism and an associated novel virus.</title>
        <authorList>
            <person name="Inwood S."/>
            <person name="Skelly J."/>
            <person name="Guhlin J."/>
            <person name="Harrop T."/>
            <person name="Goldson S."/>
            <person name="Dearden P."/>
        </authorList>
    </citation>
    <scope>NUCLEOTIDE SEQUENCE</scope>
    <source>
        <strain evidence="2">Lincoln</strain>
        <tissue evidence="2">Whole body</tissue>
    </source>
</reference>
<comment type="caution">
    <text evidence="2">The sequence shown here is derived from an EMBL/GenBank/DDBJ whole genome shotgun (WGS) entry which is preliminary data.</text>
</comment>
<evidence type="ECO:0000313" key="3">
    <source>
        <dbReference type="Proteomes" id="UP001168972"/>
    </source>
</evidence>
<proteinExistence type="predicted"/>
<feature type="compositionally biased region" description="Polar residues" evidence="1">
    <location>
        <begin position="120"/>
        <end position="137"/>
    </location>
</feature>
<dbReference type="AlphaFoldDB" id="A0AA39F3U4"/>
<feature type="compositionally biased region" description="Basic and acidic residues" evidence="1">
    <location>
        <begin position="25"/>
        <end position="41"/>
    </location>
</feature>
<sequence length="137" mass="16844">MRTEWQEGDSTDVSSWETSEEEDIREIPPTETNPKKRVMEKTKKDTIMNLMAELMMHIEQDQELRKMMMIMYKRNEKDKESTETKRRQNNKEDQKNREREITRNIKNNYWKKQREEEGKQQISQYKNGQYQDSDMEL</sequence>
<dbReference type="Proteomes" id="UP001168972">
    <property type="component" value="Unassembled WGS sequence"/>
</dbReference>
<reference evidence="2" key="2">
    <citation type="submission" date="2023-03" db="EMBL/GenBank/DDBJ databases">
        <authorList>
            <person name="Inwood S.N."/>
            <person name="Skelly J.G."/>
            <person name="Guhlin J."/>
            <person name="Harrop T.W.R."/>
            <person name="Goldson S.G."/>
            <person name="Dearden P.K."/>
        </authorList>
    </citation>
    <scope>NUCLEOTIDE SEQUENCE</scope>
    <source>
        <strain evidence="2">Lincoln</strain>
        <tissue evidence="2">Whole body</tissue>
    </source>
</reference>
<keyword evidence="3" id="KW-1185">Reference proteome</keyword>